<feature type="non-terminal residue" evidence="1">
    <location>
        <position position="1"/>
    </location>
</feature>
<name>A0A382XDQ2_9ZZZZ</name>
<protein>
    <submittedName>
        <fullName evidence="1">Uncharacterized protein</fullName>
    </submittedName>
</protein>
<dbReference type="EMBL" id="UINC01166811">
    <property type="protein sequence ID" value="SVD68969.1"/>
    <property type="molecule type" value="Genomic_DNA"/>
</dbReference>
<sequence>GKILKGKILASPFLETKLSDFREGKEFKYVELESSEASSKFTIHNELLRLHQDSVEYIRNTHERYLKFEV</sequence>
<dbReference type="AlphaFoldDB" id="A0A382XDQ2"/>
<proteinExistence type="predicted"/>
<gene>
    <name evidence="1" type="ORF">METZ01_LOCUS421823</name>
</gene>
<reference evidence="1" key="1">
    <citation type="submission" date="2018-05" db="EMBL/GenBank/DDBJ databases">
        <authorList>
            <person name="Lanie J.A."/>
            <person name="Ng W.-L."/>
            <person name="Kazmierczak K.M."/>
            <person name="Andrzejewski T.M."/>
            <person name="Davidsen T.M."/>
            <person name="Wayne K.J."/>
            <person name="Tettelin H."/>
            <person name="Glass J.I."/>
            <person name="Rusch D."/>
            <person name="Podicherti R."/>
            <person name="Tsui H.-C.T."/>
            <person name="Winkler M.E."/>
        </authorList>
    </citation>
    <scope>NUCLEOTIDE SEQUENCE</scope>
</reference>
<organism evidence="1">
    <name type="scientific">marine metagenome</name>
    <dbReference type="NCBI Taxonomy" id="408172"/>
    <lineage>
        <taxon>unclassified sequences</taxon>
        <taxon>metagenomes</taxon>
        <taxon>ecological metagenomes</taxon>
    </lineage>
</organism>
<evidence type="ECO:0000313" key="1">
    <source>
        <dbReference type="EMBL" id="SVD68969.1"/>
    </source>
</evidence>
<accession>A0A382XDQ2</accession>